<dbReference type="RefSeq" id="WP_097929398.1">
    <property type="nucleotide sequence ID" value="NZ_OCTN01000002.1"/>
</dbReference>
<dbReference type="Gene3D" id="2.150.10.10">
    <property type="entry name" value="Serralysin-like metalloprotease, C-terminal"/>
    <property type="match status" value="4"/>
</dbReference>
<evidence type="ECO:0000256" key="2">
    <source>
        <dbReference type="ARBA" id="ARBA00022525"/>
    </source>
</evidence>
<evidence type="ECO:0000256" key="1">
    <source>
        <dbReference type="ARBA" id="ARBA00004613"/>
    </source>
</evidence>
<evidence type="ECO:0000313" key="4">
    <source>
        <dbReference type="Proteomes" id="UP000220034"/>
    </source>
</evidence>
<dbReference type="InterPro" id="IPR018511">
    <property type="entry name" value="Hemolysin-typ_Ca-bd_CS"/>
</dbReference>
<dbReference type="OrthoDB" id="7782055at2"/>
<name>A0A2C9CRJ5_9RHOB</name>
<dbReference type="PROSITE" id="PS00330">
    <property type="entry name" value="HEMOLYSIN_CALCIUM"/>
    <property type="match status" value="10"/>
</dbReference>
<organism evidence="3 4">
    <name type="scientific">Pontivivens marinum</name>
    <dbReference type="NCBI Taxonomy" id="1690039"/>
    <lineage>
        <taxon>Bacteria</taxon>
        <taxon>Pseudomonadati</taxon>
        <taxon>Pseudomonadota</taxon>
        <taxon>Alphaproteobacteria</taxon>
        <taxon>Rhodobacterales</taxon>
        <taxon>Paracoccaceae</taxon>
        <taxon>Pontivivens</taxon>
    </lineage>
</organism>
<dbReference type="InterPro" id="IPR050557">
    <property type="entry name" value="RTX_toxin/Mannuronan_C5-epim"/>
</dbReference>
<dbReference type="GO" id="GO:0005509">
    <property type="term" value="F:calcium ion binding"/>
    <property type="evidence" value="ECO:0007669"/>
    <property type="project" value="InterPro"/>
</dbReference>
<dbReference type="PANTHER" id="PTHR38340">
    <property type="entry name" value="S-LAYER PROTEIN"/>
    <property type="match status" value="1"/>
</dbReference>
<proteinExistence type="predicted"/>
<comment type="subcellular location">
    <subcellularLocation>
        <location evidence="1">Secreted</location>
    </subcellularLocation>
</comment>
<sequence>MGKLEKIGAQARLGDETLAQMKAQMVPMEPRIMLDATLDLDTGGAAGLDIFHAVVGTLDAQTEELQSIFADYQDTLEQAVSIAGTLIDAGDSFDAQGFDSATGGATDLARAQETAQILMADIRDTVEAAKAAFEVNLDTFVQANKAAIAAGIGSIQTDGADGTAGTGDDVSVTLTGADVEALLTFDNLVNNDDFDDAIEALLDSKLAAPVTNADVERLGTAVGVAAANELTAAFFSLDLTDVQRNGVDIVTFNNETADKINVVVDMAALNLDLDVLLGAADFGLDMTAITESLFADTTSEFSFDITKTTTANSIGLLADNFALPELVAGGAGAYVGGGSGPTTSLGFVSGTLEQIDLAQVRLATTGFDTLTLSSTITFGGSVSNTFNVGPIGVSAEIAEIGGGGFVAIADDVSYRLIEVTIDGSLDTQAVSSVLGADAFDAANQTSRDFALVVGLESILGTASDDMVAAFVDAAVLDVASDFSGAIADGTIRAAVEGAVDAFAAYGVEQMRAVLSQAVTQIQNFLGQALFDVDLPFTDLSLRDALSPITDVVEALESTFLVDLTAAGISAGAALQPPLTTVTAGTPDVAAIVAEGSFTIALTDGGVDSNIVINGPFTTIASIAAAMDAVLNSAGVGVSVDSAGRLVFTADVPGDDVVVDFVETDDLLIGDFGLVSAISFAAATSSTTADDVDVTELAGMEALVISVTDAAGTVREVRVAAGAGFTTVSDLAAKMDAALEAYNLSVTAVGDKLQYALDDPAGAAASVEFLVENAVRAQTLDGLLAWANAQLNDAIPGVKISLGEDGRLLFLLPELQAMTGIAGSFNLDELGFGDVAGLELNATMAALLRGELNTALAIDLAGLIGDAGAALTERAGNDGSFSASDFADHVYVQDTSIFASISASATSLTASADLGLVKAGIGLDTPSDNFIVLDAQLFATLTGENSDSDFDQAVSLTTLASKISAGRALDLLGRFELGGGAVTTEDGDVVLNGANLKINNNIYETAFDAGEVGNVAVVHFGDVSIEVAGLGGLAEDAINSVTVGARDLFDTDTWSVNIDSPVAEALTGLQTGDTLDTLTNIATLLVDIGETLKDDLPFLDEEIPILNFSLLDVANFSEDFLVAVQDARNNPQGTLDTLDTALESVFGADTVTLAWDTVEKILTFDLNLVYGNTETVPLAIDLAALLGDQLETILGADVAGFVSGLVDARGDAELTLTTDLILDLSFGIDLSAILAEPTDFAEGTTALGLLASVGSIVGASGNDLRITRTDRDTGDRTQVSVDLEGAETVADVVALIDAAVGTGFGSATLGDGSGDNVSFSYDAATGVFTFGDQDAVARDSADVTALFGADTQDSADDGGTQVITGSATTANPATAYAFDVIVNGESVTVEVPSDGARTTVADLADAINEAMQDSSVLRSAIDPDAVPGTTISVSQLMRATEVGGVLVMTATDFAETQGYDPVSFTLTGEDVSHGVTFEIEELNGANAARMLGFENGQELDGTEVSSTAVYESAGDGKVRTFIDTDNTSIRFEFKAGAEDSINAVFGIGPVEATVTGGTALIDAGDGSGDAAKIGVALNDADGDGNDGELDLSLIGSIADPLDLFIPDVQLGVTIDLPLSDNLGFLGDDAGFEYIAPLIQTKAGITAANFDTANLSSNFEGDLIEFFETGSFPTGNVDLNLDGLADALSNVNVIGLLNDPRLVLNGLDLILKQTDNLIGGFLDTVNLPVIGDGLSAGLSVIDDMRYDLIAPALEYASQPKADGTLPTSVDLLTGFLNDQMNDLFGTSGVVYMQAFLDTSGTTSESYLYGNFNFSGNLYSASLDAGFDIGIPGFELEFEEGTALELSLDYSANIGFGIDKNGFFLLNDEDEAEISIDFTVDAGSFAGSFTMANLLRLTATAVDTDNTNGNGFTAAPGEAGYDGGRVGVEASLDADLYGSQGTDITRDLSGISVEKDGTAIDWEKEVRVSGLRMSELVELSFTAEAYAEIQLTAGVINPVTGEAIEIGGVDALPAVTTELVVEASFDTSRSGEMFSLDTLRFEDVRLDATELYDAFLAPIIDPLAPIIDPLAELGRALNTAPLSYAFGALTTVFPVLGIVDTIADIIVFVDDLKDSGGVIQFGTFDFVNQTEGLSNGSTKASSLEAADLTRTDAGPAITSKFGGTGLSIDLPIISDPSNVIALLLGNFSDVTVVTATYTLIDFEFDIDIVGALIDASGLPSKVVSPIRNALEARVYGHGFAGFTVGYDLSGVVNFIDTLQPERLFDGIFIDSSDGGLVDFGIGFEASASISIAIASAFLKGSGDASFRLGFNDPNNDGKLRIPEIIKVAEAAAGASDFVEALEFVFKGDGGFSFSASAGGKIGVGALSASFSVNIFDFDTSFTFGGLAIPGEISSDISDTGNTAILNIGSRSGLSMSDVTEDGNDTLVITGPNSPIDVSWSSGGVSQSASLDSATSAIIIPAGNGNNDIDMSGITDTTPTLTFTGSGNDNIVLSNQGFHVVFAGDGQDTITAGAGATGEYWIIGGAGSDTITVGGTGSTLIFADDDYGLRDEFTAAFAAGGFNKAAAEAIIAGTWGDQNKTMSDFKTSYTQSTQSIAGSSADQVTVGSGDHVIFAGAGADSITTGGASGTVEIFGGAGDDTINGNGDFVTVEGGAGSDRIFLGDGVNKAYGWSAQLTADGLSTDTALNTAAAEDGADLIIGGEGTDEIWGHGGDDVIEGGGDDDVIKGNLGNDMITGGRFEITQGGSTINVASSTLHLSFPGVLVVDSVDLSDGQDTIDGHGGNDILLGGGEGDSITGGGGNDMIVGDFGQTTLSTNRVVQDYTAAKVDSSNQGADTLTGGLGTDILIGGGASSGTVDVLTDVSGTGVLVGDYANVRGSRPLESVTEVISVASAFGNADLITAGNGHDVIIAGEGNDTVDAGLGTNIVAGDLADVDLIDGEITVIATTSKYADSIISGVASDAGGAAADQADMIVGGSGDDTISAGIGRNAILGDDGTILFDAAARRAIIGFTPAANASQAELDRVAADVALIEKMTLRLTSTITDLDGDDSVTTLGDNDYVVLGGGDDIADLGEGLNWVAGDDGDMRIDVFKASSRSDSRGGDDMITTGAANDFILGGSGGDTIDAGAGDNGILADVGDVFVSQDTNRVTAILTFGGSADGADVVTTLGGQDWVILGGDDDIADLGQGVNIVTGDTGSISDTGTARTAATIEAGDDTITTGDDIDIILGGVGGDQIIAGEGNNLIVGDAGQIVFDAATFAATLMQSGNSGEDGRDNVTTGAGADIVILGGDNDTLAAGDGFNRVLGDSGTIDITAGTMTTASDLDAGDDVITTGVDQDIILGGVGRDTISAGTGSTNTILGDTGTVTHTPIGFVVTDMVGTSDVRDGADVITADGLINRVMGGGRGDTITLGDGFNVVLGDSGRIQPFAGLLSASSETFGGNDAITTGISADVIIGGSGNDTINAGAGDNAILGDTGDVRHGINDFLGYTLVSTGVSRDGSDTVTTLGGNDLVILGGSADTANLGDGNNTVLGDSGTIETRNAFLTSATDIFVGADSITTGSGRDMIIGGSRADVINAGAGDNAIIGDTGTINHDRLTLATVSMVSAFESDGADTVTALGGMDDVILGGGSDIADLGEGLNRVIGGSGEINLTEGRIETAVGTDGVTSNDDQITTGSANDLVIGGYGSDVLNLGAGDNALLGDTGKILFNVADNSLISMLSDMDGSDGIDTVTTLQGRDYAILGARADVANLGEGDNIVVAEGGTIDLTTGTATTGLAVFGGDDQVTTGGGADIVLGGSGADTLTLGAGANLVLGDTGTITFTAARGAKVLTTIGNQFDGADTVTTTTGADVVILGGGGDIADLGANDNKVLADSGTIDADAGTMSTISDIYSGADSVTTGGGSDIVILGSGNDTLVGGAGDNIVLGDTGTISHQIGTAVLIAMESVTDTRDGADHVRVLEGADRIILGGNSDIAEIGAGDNWVIGDSGLIDRTTGTISSEAADQSAADRIVIALSGGVASGASTGNDIVIAGAGADEINLSAGDNAVIGDSGTVMVAVGAETLISLTSTSDRRDGVDTLTTLEGNDIAILGGAADIANLGEGMNRVIGDSGVVDVVGMSLTATSDSYLDATPTASTAGDAAGDMITTGAGIDIIIGGSRADTISGGNGDNIVLGDTGTITHGVGFALINASSTANARDGVDNVTVGTGADSVILGGQGDVLDAGTGNNLILGDSGSIDTPTLTLTTGSDSVAGADSITAGAGIDIILAGSGADTISGDNGDNIVLGDTGSVTHDVVRALEVATSTADARDGVDVVTLGTGADAVILGGAGDILDAGEGDNKVLGDSGTINALTGTLETASDIQAGADSITTGDGSDIILAGSRADTITGGAGDNIVLGETGTVLHTVGTAELLSMNSAVDTRDAADIITVLGGNDWIIAGGKGDTVAFGDGDNVVLGDSGSIDNVNGVIETVADDEATGDTLVIAVGGGTSTGNDIVVAGGGADLVRVGAGNNTILGDTGRITYTVGTGAVLTATATTDLRDGNDTVSALGGDDIAILGGGADAIDAGDGLSRILGDSGTIDIAGMEITATVASVFDGADTITAGTGDAIVVAGSGADVITAGDGNHIVMADQGHLTHDAALALLALEAVSDALDGDDTVSIGGGMSAVVLGGGSDSLTVTGAGAATDARKVLGDSGEIDAVAGSLSSGSDSLAGNDTIQLSGLGTDMVIGGSGADDVTLHDGSDLVLGDTGSITHVIGSTAALILRSDADIRDGADVVRATGGDNKLVLGGGSDEYSVVNAGPNMVLADSGVIDTVSQTLTGFASDTDGDDTVTGSASVSDDWIIGGTGGDLLSAGDGDNVILGDSGVINYNGTAILDVTGTADARDGSDTISGNTGDDIVILGGAADVADVQSGDNKVLGDSGSIDLVAGSLTTTADATDGGDQITTTGGADMIAAGGGADVVTAGAGNNLILGDSGTILFTAGTVTALSMTSAAAAQDGNDSIVATGGSDAIIAGGGSDTVTGGEGTNRIIGDSGVIDFVAGTMASTADDNAGADVIDVSNGIDLIIAGLRADTVRAGGGDNIILGDDGTISHDVAMALLVANSTADARDGADDVTSGLGDDFVILGGAADTLDAGNGSNAVLGDSGSITLGADSVMSGVSDAFAGDDQITTGSGDDFVIAGSANDLVAVGEGQNTVLGDVGTLTVAAAGARTYVSAADARDGNDTITGGDGGNALILGGGLDVATTGTGADDIIGDSGRIVYDTGREVITTDTAIGAEDVITSGAGDDFIAGGLGADQISSSAGSNVVLGDNGAISAIAGTTMVQSQAETLGGDDTIETGAGDDFIVAGLGADQITSIAGNNAVLGDNGTITAVAGALTVQSQAETLGGDDTIETGIGNDVILGGIGADSIIGGDGDNRVLGDSGSYTLSASGDEVLTATDSLDGGADIVATGIGNDWIAAGAGADTVTAAAGNNIILGDGGSINMSAAATTIRTDEVGIGGADSITAGVGNDTILAGAMADTVDAGAGDDLVAGDHATLTRLATGGQTFTSLDEAIGGNDVLTLGAGDDVVLGGAGADIIGAISGENVVLGDNGVVELDQAGAFVSALSSASGVGGDDAITTGGDLDRIIGGAGADTVTAGDGDNRILGDEGSIVASAGIDTLTSLNYGIGGDDSITSGIGADAIIAGAGADTVSGGDGDNMVLGDSGTVVEGAVGYASGVTSGSGIGGIDDITTGTGADTIIGGVGGDAIAADAGANVVLGDEGSVAGDVALSMNLTVGGDDVITTLGDADVIVGGVGADTIDAGDGDNRIAGDAATLDATQMADLDQTVGGADSITTGSGADQIIGGIGADTITGGAGDNRIAGDGARIDTAGVTSLSDTLGGDDMITTLGDDDQIIGGAGADIIAAGEGANRILGDAGVITATDMTSTTVGAGGADSISSGAGADEIIGGADADTINGGAGDNRILGDAGLITATDVTDIAAGTGGADVITVLGGADTIIGGEAGDLIDAGDGDNRIAGDAATLTATGFSTLDVTDGGDDTITSGTGADIVLGGKGADDLTTGSGDDLISGDGAVVVMAANVVTSATSRASQGGAGDVIDAGAGDDTILGGAGADQINGGDGDDHILGDFGAADLTSGTALTSLDITEGGDDTIEGGLGDDIVIGGAGVNSFSDDGGFNVVVGGSADLSAGGVLTIDNSGPVVDQVITGGAGDDLLLGGAGNDTINGLGGNDTIFGDAAEYTIGVGVTATQPNAFGDDVLNGGDGDDVIVGGKGSDVITLGAGDDVALGDMGDLTFDGNGAVTSLTATQAGEGAADTIDGGAGSDLIVGQGGADLLTDSEGANILIGDLATVTFFATSAAPTGGSAADRVQTLQTIRDDVAYDDVIVGGSGRDLAVGGLGDDTITGNDGQDILFGDTLDLQRAYTLDALLGSWVETIQMQTTLTSGGGNDVISSGADGDFIVADLGSNFFDTDFERNFVAPNSASLTVTGLMTSVAGDVFASSTVLGVYGSSTGGAGGGNVSFIPGGIAAPAPVAPMAQGANNPGSSASYDISVGTPPSDATEVSIFANDTRVLSDHIARVVASPSFIAEMAELQRYDLQRDLILDSVRTSLQLRLSNDGLLNDPDLFDAIFEQMVMDMLEEILAFDLDAAAALAAE</sequence>
<keyword evidence="4" id="KW-1185">Reference proteome</keyword>
<dbReference type="Pfam" id="PF00353">
    <property type="entry name" value="HemolysinCabind"/>
    <property type="match status" value="53"/>
</dbReference>
<evidence type="ECO:0000313" key="3">
    <source>
        <dbReference type="EMBL" id="SOH93852.1"/>
    </source>
</evidence>
<protein>
    <recommendedName>
        <fullName evidence="5">Ca2+-binding protein, RTX toxin-related</fullName>
    </recommendedName>
</protein>
<dbReference type="EMBL" id="OCTN01000002">
    <property type="protein sequence ID" value="SOH93852.1"/>
    <property type="molecule type" value="Genomic_DNA"/>
</dbReference>
<dbReference type="PANTHER" id="PTHR38340:SF1">
    <property type="entry name" value="S-LAYER PROTEIN"/>
    <property type="match status" value="1"/>
</dbReference>
<dbReference type="Proteomes" id="UP000220034">
    <property type="component" value="Unassembled WGS sequence"/>
</dbReference>
<gene>
    <name evidence="3" type="ORF">SAMN06273572_102530</name>
</gene>
<dbReference type="GO" id="GO:0005576">
    <property type="term" value="C:extracellular region"/>
    <property type="evidence" value="ECO:0007669"/>
    <property type="project" value="UniProtKB-SubCell"/>
</dbReference>
<dbReference type="Gene3D" id="2.160.20.160">
    <property type="match status" value="1"/>
</dbReference>
<evidence type="ECO:0008006" key="5">
    <source>
        <dbReference type="Google" id="ProtNLM"/>
    </source>
</evidence>
<dbReference type="InterPro" id="IPR001343">
    <property type="entry name" value="Hemolysn_Ca-bd"/>
</dbReference>
<dbReference type="InterPro" id="IPR011049">
    <property type="entry name" value="Serralysin-like_metalloprot_C"/>
</dbReference>
<accession>A0A2C9CRJ5</accession>
<reference evidence="4" key="1">
    <citation type="submission" date="2017-09" db="EMBL/GenBank/DDBJ databases">
        <authorList>
            <person name="Varghese N."/>
            <person name="Submissions S."/>
        </authorList>
    </citation>
    <scope>NUCLEOTIDE SEQUENCE [LARGE SCALE GENOMIC DNA]</scope>
    <source>
        <strain evidence="4">C7</strain>
    </source>
</reference>
<keyword evidence="2" id="KW-0964">Secreted</keyword>
<dbReference type="SUPFAM" id="SSF51120">
    <property type="entry name" value="beta-Roll"/>
    <property type="match status" value="20"/>
</dbReference>